<dbReference type="KEGG" id="mdn:JT25_009765"/>
<evidence type="ECO:0000313" key="1">
    <source>
        <dbReference type="EMBL" id="AMK76773.1"/>
    </source>
</evidence>
<protein>
    <submittedName>
        <fullName evidence="1">Competence protein ComFB</fullName>
    </submittedName>
</protein>
<dbReference type="InterPro" id="IPR019657">
    <property type="entry name" value="ComFB"/>
</dbReference>
<accession>A0A126T3W0</accession>
<dbReference type="EMBL" id="CP014476">
    <property type="protein sequence ID" value="AMK76773.1"/>
    <property type="molecule type" value="Genomic_DNA"/>
</dbReference>
<dbReference type="RefSeq" id="WP_036278893.1">
    <property type="nucleotide sequence ID" value="NZ_CP014476.1"/>
</dbReference>
<name>A0A126T3W0_9GAMM</name>
<proteinExistence type="predicted"/>
<sequence>MLNISNYYERLVIDQLWRLAEQADEPFSQAFQEDVACLALNKLPPCYVRNTIDKGINVNEQQYQEMAGAVDIAVEQAIQQVLRRPREHRND</sequence>
<dbReference type="OrthoDB" id="5895647at2"/>
<organism evidence="1 2">
    <name type="scientific">Methylomonas denitrificans</name>
    <dbReference type="NCBI Taxonomy" id="1538553"/>
    <lineage>
        <taxon>Bacteria</taxon>
        <taxon>Pseudomonadati</taxon>
        <taxon>Pseudomonadota</taxon>
        <taxon>Gammaproteobacteria</taxon>
        <taxon>Methylococcales</taxon>
        <taxon>Methylococcaceae</taxon>
        <taxon>Methylomonas</taxon>
    </lineage>
</organism>
<gene>
    <name evidence="1" type="ORF">JT25_009765</name>
</gene>
<dbReference type="AlphaFoldDB" id="A0A126T3W0"/>
<evidence type="ECO:0000313" key="2">
    <source>
        <dbReference type="Proteomes" id="UP000030512"/>
    </source>
</evidence>
<dbReference type="Proteomes" id="UP000030512">
    <property type="component" value="Chromosome"/>
</dbReference>
<reference evidence="1 2" key="1">
    <citation type="journal article" date="2015" name="Environ. Microbiol.">
        <title>Methane oxidation coupled to nitrate reduction under hypoxia by the Gammaproteobacterium Methylomonas denitrificans, sp. nov. type strain FJG1.</title>
        <authorList>
            <person name="Kits K.D."/>
            <person name="Klotz M.G."/>
            <person name="Stein L.Y."/>
        </authorList>
    </citation>
    <scope>NUCLEOTIDE SEQUENCE [LARGE SCALE GENOMIC DNA]</scope>
    <source>
        <strain evidence="1 2">FJG1</strain>
    </source>
</reference>
<dbReference type="STRING" id="1538553.JT25_009765"/>
<keyword evidence="2" id="KW-1185">Reference proteome</keyword>
<dbReference type="Pfam" id="PF10719">
    <property type="entry name" value="ComFB"/>
    <property type="match status" value="1"/>
</dbReference>